<reference evidence="1 2" key="1">
    <citation type="journal article" date="2019" name="Nat. Ecol. Evol.">
        <title>Megaphylogeny resolves global patterns of mushroom evolution.</title>
        <authorList>
            <person name="Varga T."/>
            <person name="Krizsan K."/>
            <person name="Foldi C."/>
            <person name="Dima B."/>
            <person name="Sanchez-Garcia M."/>
            <person name="Sanchez-Ramirez S."/>
            <person name="Szollosi G.J."/>
            <person name="Szarkandi J.G."/>
            <person name="Papp V."/>
            <person name="Albert L."/>
            <person name="Andreopoulos W."/>
            <person name="Angelini C."/>
            <person name="Antonin V."/>
            <person name="Barry K.W."/>
            <person name="Bougher N.L."/>
            <person name="Buchanan P."/>
            <person name="Buyck B."/>
            <person name="Bense V."/>
            <person name="Catcheside P."/>
            <person name="Chovatia M."/>
            <person name="Cooper J."/>
            <person name="Damon W."/>
            <person name="Desjardin D."/>
            <person name="Finy P."/>
            <person name="Geml J."/>
            <person name="Haridas S."/>
            <person name="Hughes K."/>
            <person name="Justo A."/>
            <person name="Karasinski D."/>
            <person name="Kautmanova I."/>
            <person name="Kiss B."/>
            <person name="Kocsube S."/>
            <person name="Kotiranta H."/>
            <person name="LaButti K.M."/>
            <person name="Lechner B.E."/>
            <person name="Liimatainen K."/>
            <person name="Lipzen A."/>
            <person name="Lukacs Z."/>
            <person name="Mihaltcheva S."/>
            <person name="Morgado L.N."/>
            <person name="Niskanen T."/>
            <person name="Noordeloos M.E."/>
            <person name="Ohm R.A."/>
            <person name="Ortiz-Santana B."/>
            <person name="Ovrebo C."/>
            <person name="Racz N."/>
            <person name="Riley R."/>
            <person name="Savchenko A."/>
            <person name="Shiryaev A."/>
            <person name="Soop K."/>
            <person name="Spirin V."/>
            <person name="Szebenyi C."/>
            <person name="Tomsovsky M."/>
            <person name="Tulloss R.E."/>
            <person name="Uehling J."/>
            <person name="Grigoriev I.V."/>
            <person name="Vagvolgyi C."/>
            <person name="Papp T."/>
            <person name="Martin F.M."/>
            <person name="Miettinen O."/>
            <person name="Hibbett D.S."/>
            <person name="Nagy L.G."/>
        </authorList>
    </citation>
    <scope>NUCLEOTIDE SEQUENCE [LARGE SCALE GENOMIC DNA]</scope>
    <source>
        <strain evidence="1 2">HHB13444</strain>
    </source>
</reference>
<gene>
    <name evidence="1" type="ORF">K466DRAFT_637231</name>
</gene>
<name>A0A5C3NSF5_9APHY</name>
<dbReference type="AlphaFoldDB" id="A0A5C3NSF5"/>
<evidence type="ECO:0000313" key="2">
    <source>
        <dbReference type="Proteomes" id="UP000308197"/>
    </source>
</evidence>
<keyword evidence="2" id="KW-1185">Reference proteome</keyword>
<dbReference type="Proteomes" id="UP000308197">
    <property type="component" value="Unassembled WGS sequence"/>
</dbReference>
<dbReference type="EMBL" id="ML211766">
    <property type="protein sequence ID" value="TFK80466.1"/>
    <property type="molecule type" value="Genomic_DNA"/>
</dbReference>
<accession>A0A5C3NSF5</accession>
<organism evidence="1 2">
    <name type="scientific">Polyporus arcularius HHB13444</name>
    <dbReference type="NCBI Taxonomy" id="1314778"/>
    <lineage>
        <taxon>Eukaryota</taxon>
        <taxon>Fungi</taxon>
        <taxon>Dikarya</taxon>
        <taxon>Basidiomycota</taxon>
        <taxon>Agaricomycotina</taxon>
        <taxon>Agaricomycetes</taxon>
        <taxon>Polyporales</taxon>
        <taxon>Polyporaceae</taxon>
        <taxon>Polyporus</taxon>
    </lineage>
</organism>
<dbReference type="InParanoid" id="A0A5C3NSF5"/>
<feature type="non-terminal residue" evidence="1">
    <location>
        <position position="1"/>
    </location>
</feature>
<sequence length="148" mass="16900">GQELIWSSLRDVWSHTGADWKEPSWGTTIGAACAVFKSEQGARKTSTEKLWCILATEAVHLVWKLRCERVIQRDGAEFARQEVVNRFYSTLESRLNLDRRTAARARGKKALKPQEVDQIWRPILECSDNLPPKWVVDNGVLVGIKRGR</sequence>
<evidence type="ECO:0000313" key="1">
    <source>
        <dbReference type="EMBL" id="TFK80466.1"/>
    </source>
</evidence>
<proteinExistence type="predicted"/>
<protein>
    <submittedName>
        <fullName evidence="1">Uncharacterized protein</fullName>
    </submittedName>
</protein>